<dbReference type="PANTHER" id="PTHR12001">
    <property type="entry name" value="GERANYLGERANYL PYROPHOSPHATE SYNTHASE"/>
    <property type="match status" value="1"/>
</dbReference>
<dbReference type="AlphaFoldDB" id="A0AAW1SYD2"/>
<comment type="caution">
    <text evidence="8">The sequence shown here is derived from an EMBL/GenBank/DDBJ whole genome shotgun (WGS) entry which is preliminary data.</text>
</comment>
<reference evidence="8 9" key="1">
    <citation type="journal article" date="2024" name="Nat. Commun.">
        <title>Phylogenomics reveals the evolutionary origins of lichenization in chlorophyte algae.</title>
        <authorList>
            <person name="Puginier C."/>
            <person name="Libourel C."/>
            <person name="Otte J."/>
            <person name="Skaloud P."/>
            <person name="Haon M."/>
            <person name="Grisel S."/>
            <person name="Petersen M."/>
            <person name="Berrin J.G."/>
            <person name="Delaux P.M."/>
            <person name="Dal Grande F."/>
            <person name="Keller J."/>
        </authorList>
    </citation>
    <scope>NUCLEOTIDE SEQUENCE [LARGE SCALE GENOMIC DNA]</scope>
    <source>
        <strain evidence="8 9">SAG 2523</strain>
    </source>
</reference>
<accession>A0AAW1SYD2</accession>
<evidence type="ECO:0000256" key="1">
    <source>
        <dbReference type="ARBA" id="ARBA00001946"/>
    </source>
</evidence>
<evidence type="ECO:0000313" key="8">
    <source>
        <dbReference type="EMBL" id="KAK9862065.1"/>
    </source>
</evidence>
<evidence type="ECO:0000313" key="9">
    <source>
        <dbReference type="Proteomes" id="UP001485043"/>
    </source>
</evidence>
<sequence length="435" mass="47617">MLKWARAARQGTLARAIQPLAEWTGLQPFSPGSLQAGQDFSSGANVLRTWSSPELCKAMHHQLQLQLHRSFRSSGTSAAWVPLWGGQATALDPFALVHTELESVSERLRRSVFTEIPALSTAAEYFFKLGAEGKRLRPTMLLLMASALSAASPSASFLQVDTRPPNVHPTEERRRQQRVAEISEMIHVASLLHDDVIDEATTRRGLKALNALFGNKVAILAGDFLLARASVTLASLRNTEVIELLSQVIEHLVSGEILQMTSADSELLSMDHYIKKTYFKTGSLMANSCRAIALLGGHPEPVCDLSWQYGRHLGLAFQFVDDLLDYTSSSSTLGKPALNDLKSGLATAPVLYAAQEFPELKPMILRKFKYDGDVAAAEKLVHRSQGIQMTRDLAAEHAGLAAEAVSKMPPAQTEHAEQCQQALTAITEKVLTRKK</sequence>
<dbReference type="GO" id="GO:0008299">
    <property type="term" value="P:isoprenoid biosynthetic process"/>
    <property type="evidence" value="ECO:0007669"/>
    <property type="project" value="UniProtKB-KW"/>
</dbReference>
<dbReference type="InterPro" id="IPR000092">
    <property type="entry name" value="Polyprenyl_synt"/>
</dbReference>
<evidence type="ECO:0000256" key="7">
    <source>
        <dbReference type="RuleBase" id="RU004466"/>
    </source>
</evidence>
<evidence type="ECO:0000256" key="4">
    <source>
        <dbReference type="ARBA" id="ARBA00022723"/>
    </source>
</evidence>
<dbReference type="GO" id="GO:0006744">
    <property type="term" value="P:ubiquinone biosynthetic process"/>
    <property type="evidence" value="ECO:0007669"/>
    <property type="project" value="TreeGrafter"/>
</dbReference>
<protein>
    <submittedName>
        <fullName evidence="8">Uncharacterized protein</fullName>
    </submittedName>
</protein>
<dbReference type="EMBL" id="JALJOV010000661">
    <property type="protein sequence ID" value="KAK9862065.1"/>
    <property type="molecule type" value="Genomic_DNA"/>
</dbReference>
<evidence type="ECO:0000256" key="2">
    <source>
        <dbReference type="ARBA" id="ARBA00006706"/>
    </source>
</evidence>
<dbReference type="InterPro" id="IPR008949">
    <property type="entry name" value="Isoprenoid_synthase_dom_sf"/>
</dbReference>
<keyword evidence="9" id="KW-1185">Reference proteome</keyword>
<gene>
    <name evidence="8" type="ORF">WJX84_007241</name>
</gene>
<dbReference type="GO" id="GO:0004659">
    <property type="term" value="F:prenyltransferase activity"/>
    <property type="evidence" value="ECO:0007669"/>
    <property type="project" value="InterPro"/>
</dbReference>
<dbReference type="Gene3D" id="1.10.600.10">
    <property type="entry name" value="Farnesyl Diphosphate Synthase"/>
    <property type="match status" value="1"/>
</dbReference>
<name>A0AAW1SYD2_9CHLO</name>
<dbReference type="GO" id="GO:0046872">
    <property type="term" value="F:metal ion binding"/>
    <property type="evidence" value="ECO:0007669"/>
    <property type="project" value="UniProtKB-KW"/>
</dbReference>
<organism evidence="8 9">
    <name type="scientific">Apatococcus fuscideae</name>
    <dbReference type="NCBI Taxonomy" id="2026836"/>
    <lineage>
        <taxon>Eukaryota</taxon>
        <taxon>Viridiplantae</taxon>
        <taxon>Chlorophyta</taxon>
        <taxon>core chlorophytes</taxon>
        <taxon>Trebouxiophyceae</taxon>
        <taxon>Chlorellales</taxon>
        <taxon>Chlorellaceae</taxon>
        <taxon>Apatococcus</taxon>
    </lineage>
</organism>
<dbReference type="PANTHER" id="PTHR12001:SF69">
    <property type="entry name" value="ALL TRANS-POLYPRENYL-DIPHOSPHATE SYNTHASE PDSS1"/>
    <property type="match status" value="1"/>
</dbReference>
<keyword evidence="3 7" id="KW-0808">Transferase</keyword>
<keyword evidence="6" id="KW-0414">Isoprene biosynthesis</keyword>
<keyword evidence="4" id="KW-0479">Metal-binding</keyword>
<dbReference type="GO" id="GO:1990234">
    <property type="term" value="C:transferase complex"/>
    <property type="evidence" value="ECO:0007669"/>
    <property type="project" value="TreeGrafter"/>
</dbReference>
<evidence type="ECO:0000256" key="3">
    <source>
        <dbReference type="ARBA" id="ARBA00022679"/>
    </source>
</evidence>
<keyword evidence="5" id="KW-0460">Magnesium</keyword>
<dbReference type="PROSITE" id="PS00723">
    <property type="entry name" value="POLYPRENYL_SYNTHASE_1"/>
    <property type="match status" value="1"/>
</dbReference>
<dbReference type="SFLD" id="SFLDS00005">
    <property type="entry name" value="Isoprenoid_Synthase_Type_I"/>
    <property type="match status" value="1"/>
</dbReference>
<dbReference type="Pfam" id="PF00348">
    <property type="entry name" value="polyprenyl_synt"/>
    <property type="match status" value="1"/>
</dbReference>
<proteinExistence type="inferred from homology"/>
<evidence type="ECO:0000256" key="5">
    <source>
        <dbReference type="ARBA" id="ARBA00022842"/>
    </source>
</evidence>
<dbReference type="InterPro" id="IPR033749">
    <property type="entry name" value="Polyprenyl_synt_CS"/>
</dbReference>
<evidence type="ECO:0000256" key="6">
    <source>
        <dbReference type="ARBA" id="ARBA00023229"/>
    </source>
</evidence>
<dbReference type="SUPFAM" id="SSF48576">
    <property type="entry name" value="Terpenoid synthases"/>
    <property type="match status" value="1"/>
</dbReference>
<dbReference type="Proteomes" id="UP001485043">
    <property type="component" value="Unassembled WGS sequence"/>
</dbReference>
<dbReference type="CDD" id="cd00685">
    <property type="entry name" value="Trans_IPPS_HT"/>
    <property type="match status" value="1"/>
</dbReference>
<comment type="cofactor">
    <cofactor evidence="1">
        <name>Mg(2+)</name>
        <dbReference type="ChEBI" id="CHEBI:18420"/>
    </cofactor>
</comment>
<comment type="similarity">
    <text evidence="2 7">Belongs to the FPP/GGPP synthase family.</text>
</comment>